<dbReference type="HAMAP" id="MF_00445">
    <property type="entry name" value="NDH1_NuoN_1"/>
    <property type="match status" value="1"/>
</dbReference>
<dbReference type="Proteomes" id="UP001203342">
    <property type="component" value="Unassembled WGS sequence"/>
</dbReference>
<reference evidence="8 9" key="1">
    <citation type="submission" date="2022-05" db="EMBL/GenBank/DDBJ databases">
        <title>Flavobacterium sp., isolated from activated sludge.</title>
        <authorList>
            <person name="Ran Q."/>
        </authorList>
    </citation>
    <scope>NUCLEOTIDE SEQUENCE [LARGE SCALE GENOMIC DNA]</scope>
    <source>
        <strain evidence="8 9">HXWNR69</strain>
    </source>
</reference>
<evidence type="ECO:0000259" key="7">
    <source>
        <dbReference type="Pfam" id="PF00361"/>
    </source>
</evidence>
<feature type="transmembrane region" description="Helical" evidence="5">
    <location>
        <begin position="189"/>
        <end position="213"/>
    </location>
</feature>
<organism evidence="8 9">
    <name type="scientific">Flavobacterium fragile</name>
    <dbReference type="NCBI Taxonomy" id="2949085"/>
    <lineage>
        <taxon>Bacteria</taxon>
        <taxon>Pseudomonadati</taxon>
        <taxon>Bacteroidota</taxon>
        <taxon>Flavobacteriia</taxon>
        <taxon>Flavobacteriales</taxon>
        <taxon>Flavobacteriaceae</taxon>
        <taxon>Flavobacterium</taxon>
    </lineage>
</organism>
<keyword evidence="4 5" id="KW-0472">Membrane</keyword>
<keyword evidence="2 5" id="KW-0812">Transmembrane</keyword>
<keyword evidence="5" id="KW-1003">Cell membrane</keyword>
<evidence type="ECO:0000256" key="1">
    <source>
        <dbReference type="ARBA" id="ARBA00004127"/>
    </source>
</evidence>
<comment type="similarity">
    <text evidence="5">Belongs to the complex I subunit 2 family.</text>
</comment>
<feature type="transmembrane region" description="Helical" evidence="5">
    <location>
        <begin position="99"/>
        <end position="132"/>
    </location>
</feature>
<evidence type="ECO:0000256" key="2">
    <source>
        <dbReference type="ARBA" id="ARBA00022692"/>
    </source>
</evidence>
<dbReference type="InterPro" id="IPR001750">
    <property type="entry name" value="ND/Mrp_TM"/>
</dbReference>
<comment type="caution">
    <text evidence="8">The sequence shown here is derived from an EMBL/GenBank/DDBJ whole genome shotgun (WGS) entry which is preliminary data.</text>
</comment>
<evidence type="ECO:0000256" key="5">
    <source>
        <dbReference type="HAMAP-Rule" id="MF_00445"/>
    </source>
</evidence>
<feature type="transmembrane region" description="Helical" evidence="5">
    <location>
        <begin position="311"/>
        <end position="332"/>
    </location>
</feature>
<protein>
    <recommendedName>
        <fullName evidence="5">NADH-quinone oxidoreductase subunit N</fullName>
        <ecNumber evidence="5">7.1.1.-</ecNumber>
    </recommendedName>
    <alternativeName>
        <fullName evidence="5">NADH dehydrogenase I subunit N</fullName>
    </alternativeName>
    <alternativeName>
        <fullName evidence="5">NDH-1 subunit N</fullName>
    </alternativeName>
</protein>
<comment type="subcellular location">
    <subcellularLocation>
        <location evidence="5">Cell membrane</location>
        <topology evidence="5">Multi-pass membrane protein</topology>
    </subcellularLocation>
    <subcellularLocation>
        <location evidence="1">Endomembrane system</location>
        <topology evidence="1">Multi-pass membrane protein</topology>
    </subcellularLocation>
    <subcellularLocation>
        <location evidence="6">Membrane</location>
        <topology evidence="6">Multi-pass membrane protein</topology>
    </subcellularLocation>
</comment>
<keyword evidence="9" id="KW-1185">Reference proteome</keyword>
<proteinExistence type="inferred from homology"/>
<feature type="transmembrane region" description="Helical" evidence="5">
    <location>
        <begin position="428"/>
        <end position="447"/>
    </location>
</feature>
<dbReference type="Pfam" id="PF00361">
    <property type="entry name" value="Proton_antipo_M"/>
    <property type="match status" value="1"/>
</dbReference>
<feature type="transmembrane region" description="Helical" evidence="5">
    <location>
        <begin position="353"/>
        <end position="376"/>
    </location>
</feature>
<comment type="subunit">
    <text evidence="5">NDH-1 is composed of 14 different subunits. Subunits NuoA, H, J, K, L, M, N constitute the membrane sector of the complex.</text>
</comment>
<dbReference type="EMBL" id="JAMLJN010000002">
    <property type="protein sequence ID" value="MCL9769614.1"/>
    <property type="molecule type" value="Genomic_DNA"/>
</dbReference>
<feature type="transmembrane region" description="Helical" evidence="5">
    <location>
        <begin position="286"/>
        <end position="305"/>
    </location>
</feature>
<keyword evidence="5" id="KW-1278">Translocase</keyword>
<gene>
    <name evidence="5" type="primary">nuoN</name>
    <name evidence="8" type="ORF">NAT47_04215</name>
</gene>
<feature type="transmembrane region" description="Helical" evidence="5">
    <location>
        <begin position="27"/>
        <end position="45"/>
    </location>
</feature>
<evidence type="ECO:0000313" key="9">
    <source>
        <dbReference type="Proteomes" id="UP001203342"/>
    </source>
</evidence>
<keyword evidence="3 5" id="KW-1133">Transmembrane helix</keyword>
<evidence type="ECO:0000313" key="8">
    <source>
        <dbReference type="EMBL" id="MCL9769614.1"/>
    </source>
</evidence>
<dbReference type="NCBIfam" id="TIGR01770">
    <property type="entry name" value="NDH_I_N"/>
    <property type="match status" value="1"/>
</dbReference>
<comment type="function">
    <text evidence="5">NDH-1 shuttles electrons from NADH, via FMN and iron-sulfur (Fe-S) centers, to quinones in the respiratory chain. The immediate electron acceptor for the enzyme in this species is believed to be a menaquinone. Couples the redox reaction to proton translocation (for every two electrons transferred, four hydrogen ions are translocated across the cytoplasmic membrane), and thus conserves the redox energy in a proton gradient.</text>
</comment>
<dbReference type="PANTHER" id="PTHR22773">
    <property type="entry name" value="NADH DEHYDROGENASE"/>
    <property type="match status" value="1"/>
</dbReference>
<evidence type="ECO:0000256" key="3">
    <source>
        <dbReference type="ARBA" id="ARBA00022989"/>
    </source>
</evidence>
<comment type="catalytic activity">
    <reaction evidence="5">
        <text>a quinone + NADH + 5 H(+)(in) = a quinol + NAD(+) + 4 H(+)(out)</text>
        <dbReference type="Rhea" id="RHEA:57888"/>
        <dbReference type="ChEBI" id="CHEBI:15378"/>
        <dbReference type="ChEBI" id="CHEBI:24646"/>
        <dbReference type="ChEBI" id="CHEBI:57540"/>
        <dbReference type="ChEBI" id="CHEBI:57945"/>
        <dbReference type="ChEBI" id="CHEBI:132124"/>
    </reaction>
</comment>
<feature type="transmembrane region" description="Helical" evidence="5">
    <location>
        <begin position="388"/>
        <end position="408"/>
    </location>
</feature>
<accession>A0ABT0TFE8</accession>
<keyword evidence="5" id="KW-0813">Transport</keyword>
<feature type="transmembrane region" description="Helical" evidence="5">
    <location>
        <begin position="148"/>
        <end position="169"/>
    </location>
</feature>
<evidence type="ECO:0000256" key="4">
    <source>
        <dbReference type="ARBA" id="ARBA00023136"/>
    </source>
</evidence>
<keyword evidence="5" id="KW-0874">Quinone</keyword>
<dbReference type="RefSeq" id="WP_250580592.1">
    <property type="nucleotide sequence ID" value="NZ_JAMLJN010000002.1"/>
</dbReference>
<name>A0ABT0TFE8_9FLAO</name>
<sequence>MNTLLTISGLGVFCLIAEIFNLRKLLIPVAIIGLLAILGLTISEFNIPSSHYNNMIVVNRFSVSFSSLFIVLTIFLIALSGDFYKEHQSKLSDYVAIKIFLLAGAVAMVSFGNLAMFFIGIEVLSISLYILAASKRLEVNSNEAGMKYFLLGSFASGIILFGICLIYGATGYFNIDEIFQLSQGAGIPVWFPIGLTLIIIGMLFKIAAAPFHFWAPDVYEGAPSITTALMSTLAKVVAMATLYKLIQGMVPAIPTIFENIIVVISVLTMSVGNLMALRQNNVKRMLAFSGISHAGFMLMALLSLSSAAGTLLYYTTAYALAGIAAFAVIILVTKNKDNEDIINFNGLGKTNPLMAAILTASLLSMAGIPIFSGFFAKFSLFTNTIESGYLFVVIAGVINSIVSIGYYFKLIIAMYTKDAAETPSATPFVYYFTAVIAIILNIAIGVFPNTILNLLSA</sequence>
<feature type="domain" description="NADH:quinone oxidoreductase/Mrp antiporter transmembrane" evidence="7">
    <location>
        <begin position="113"/>
        <end position="402"/>
    </location>
</feature>
<evidence type="ECO:0000256" key="6">
    <source>
        <dbReference type="RuleBase" id="RU000320"/>
    </source>
</evidence>
<keyword evidence="5" id="KW-0520">NAD</keyword>
<feature type="transmembrane region" description="Helical" evidence="5">
    <location>
        <begin position="252"/>
        <end position="274"/>
    </location>
</feature>
<feature type="transmembrane region" description="Helical" evidence="5">
    <location>
        <begin position="57"/>
        <end position="79"/>
    </location>
</feature>
<dbReference type="InterPro" id="IPR010096">
    <property type="entry name" value="NADH-Q_OxRdtase_suN/2"/>
</dbReference>
<dbReference type="EC" id="7.1.1.-" evidence="5"/>